<comment type="caution">
    <text evidence="1">The sequence shown here is derived from an EMBL/GenBank/DDBJ whole genome shotgun (WGS) entry which is preliminary data.</text>
</comment>
<sequence length="87" mass="10801">MRKSTLRNILSLLLKLIARIKVYLFSKIPQNQIVLLKELYFRFLKFLKEINLIMSNSYSFFSYFWYPYKLRDSRYENLLRTIYKEKS</sequence>
<organism evidence="1">
    <name type="scientific">marine sediment metagenome</name>
    <dbReference type="NCBI Taxonomy" id="412755"/>
    <lineage>
        <taxon>unclassified sequences</taxon>
        <taxon>metagenomes</taxon>
        <taxon>ecological metagenomes</taxon>
    </lineage>
</organism>
<accession>A0A0F8VVS1</accession>
<gene>
    <name evidence="1" type="ORF">LCGC14_3145440</name>
</gene>
<name>A0A0F8VVS1_9ZZZZ</name>
<protein>
    <submittedName>
        <fullName evidence="1">Uncharacterized protein</fullName>
    </submittedName>
</protein>
<dbReference type="EMBL" id="LAZR01069077">
    <property type="protein sequence ID" value="KKK48407.1"/>
    <property type="molecule type" value="Genomic_DNA"/>
</dbReference>
<dbReference type="AlphaFoldDB" id="A0A0F8VVS1"/>
<feature type="non-terminal residue" evidence="1">
    <location>
        <position position="87"/>
    </location>
</feature>
<evidence type="ECO:0000313" key="1">
    <source>
        <dbReference type="EMBL" id="KKK48407.1"/>
    </source>
</evidence>
<proteinExistence type="predicted"/>
<reference evidence="1" key="1">
    <citation type="journal article" date="2015" name="Nature">
        <title>Complex archaea that bridge the gap between prokaryotes and eukaryotes.</title>
        <authorList>
            <person name="Spang A."/>
            <person name="Saw J.H."/>
            <person name="Jorgensen S.L."/>
            <person name="Zaremba-Niedzwiedzka K."/>
            <person name="Martijn J."/>
            <person name="Lind A.E."/>
            <person name="van Eijk R."/>
            <person name="Schleper C."/>
            <person name="Guy L."/>
            <person name="Ettema T.J."/>
        </authorList>
    </citation>
    <scope>NUCLEOTIDE SEQUENCE</scope>
</reference>